<feature type="transmembrane region" description="Helical" evidence="7">
    <location>
        <begin position="258"/>
        <end position="281"/>
    </location>
</feature>
<dbReference type="PANTHER" id="PTHR30572">
    <property type="entry name" value="MEMBRANE COMPONENT OF TRANSPORTER-RELATED"/>
    <property type="match status" value="1"/>
</dbReference>
<sequence>MNFLKLFIKQIKSHPILVSFFIFGYSISILMLSVSTSNMVTMKNLILEQSNGISKNSVNIGIQYSKDINFDDMSTFFKDISPNSKVRFENIATYFETESDKEQYPIISEYFINQPEWKVPIIKGRYYTSKEILQSNKVALIGKDLKRCIHVENGVEKITMGGETFDLIGIVGDENRDTAWDSTIFMPITAIPNTSKVDYFNFQRQKVVLTSGENRQFEDLENIKSNIILEDENATVYVTEVEGDTNIFLNLVSMNSEFIMIAVVVIILSIANMMNLTSFWIRDRKGEIAIRKAFGISNFNISMLLFSELLSITLVTAVSCIVSQYILSFLVKNIFGYYIIIYKENYAIAILVSLGVASITSIIPILKALKIQPIEALRD</sequence>
<name>A0A381J4L8_9CLOT</name>
<keyword evidence="3 7" id="KW-0812">Transmembrane</keyword>
<keyword evidence="2" id="KW-1003">Cell membrane</keyword>
<feature type="transmembrane region" description="Helical" evidence="7">
    <location>
        <begin position="346"/>
        <end position="369"/>
    </location>
</feature>
<dbReference type="GO" id="GO:0022857">
    <property type="term" value="F:transmembrane transporter activity"/>
    <property type="evidence" value="ECO:0007669"/>
    <property type="project" value="TreeGrafter"/>
</dbReference>
<gene>
    <name evidence="10" type="ORF">NCTC9836_00216</name>
</gene>
<dbReference type="Pfam" id="PF02687">
    <property type="entry name" value="FtsX"/>
    <property type="match status" value="1"/>
</dbReference>
<evidence type="ECO:0000256" key="4">
    <source>
        <dbReference type="ARBA" id="ARBA00022989"/>
    </source>
</evidence>
<comment type="subcellular location">
    <subcellularLocation>
        <location evidence="1">Cell membrane</location>
        <topology evidence="1">Multi-pass membrane protein</topology>
    </subcellularLocation>
</comment>
<evidence type="ECO:0000313" key="10">
    <source>
        <dbReference type="EMBL" id="SUY45273.1"/>
    </source>
</evidence>
<comment type="similarity">
    <text evidence="6">Belongs to the ABC-4 integral membrane protein family.</text>
</comment>
<protein>
    <submittedName>
        <fullName evidence="10">Permease domain-containing protein</fullName>
    </submittedName>
</protein>
<evidence type="ECO:0000256" key="7">
    <source>
        <dbReference type="SAM" id="Phobius"/>
    </source>
</evidence>
<evidence type="ECO:0000313" key="11">
    <source>
        <dbReference type="Proteomes" id="UP000254664"/>
    </source>
</evidence>
<dbReference type="PANTHER" id="PTHR30572:SF4">
    <property type="entry name" value="ABC TRANSPORTER PERMEASE YTRF"/>
    <property type="match status" value="1"/>
</dbReference>
<dbReference type="InterPro" id="IPR025857">
    <property type="entry name" value="MacB_PCD"/>
</dbReference>
<dbReference type="InterPro" id="IPR050250">
    <property type="entry name" value="Macrolide_Exporter_MacB"/>
</dbReference>
<evidence type="ECO:0000256" key="3">
    <source>
        <dbReference type="ARBA" id="ARBA00022692"/>
    </source>
</evidence>
<reference evidence="10 11" key="1">
    <citation type="submission" date="2018-06" db="EMBL/GenBank/DDBJ databases">
        <authorList>
            <consortium name="Pathogen Informatics"/>
            <person name="Doyle S."/>
        </authorList>
    </citation>
    <scope>NUCLEOTIDE SEQUENCE [LARGE SCALE GENOMIC DNA]</scope>
    <source>
        <strain evidence="10 11">NCTC9836</strain>
    </source>
</reference>
<keyword evidence="5 7" id="KW-0472">Membrane</keyword>
<feature type="domain" description="ABC3 transporter permease C-terminal" evidence="8">
    <location>
        <begin position="259"/>
        <end position="373"/>
    </location>
</feature>
<dbReference type="AlphaFoldDB" id="A0A381J4L8"/>
<proteinExistence type="inferred from homology"/>
<evidence type="ECO:0000259" key="9">
    <source>
        <dbReference type="Pfam" id="PF12704"/>
    </source>
</evidence>
<dbReference type="Pfam" id="PF12704">
    <property type="entry name" value="MacB_PCD"/>
    <property type="match status" value="1"/>
</dbReference>
<evidence type="ECO:0000256" key="5">
    <source>
        <dbReference type="ARBA" id="ARBA00023136"/>
    </source>
</evidence>
<dbReference type="GO" id="GO:0005886">
    <property type="term" value="C:plasma membrane"/>
    <property type="evidence" value="ECO:0007669"/>
    <property type="project" value="UniProtKB-SubCell"/>
</dbReference>
<feature type="domain" description="MacB-like periplasmic core" evidence="9">
    <location>
        <begin position="22"/>
        <end position="195"/>
    </location>
</feature>
<dbReference type="Proteomes" id="UP000254664">
    <property type="component" value="Unassembled WGS sequence"/>
</dbReference>
<keyword evidence="4 7" id="KW-1133">Transmembrane helix</keyword>
<dbReference type="RefSeq" id="WP_172556221.1">
    <property type="nucleotide sequence ID" value="NZ_UFWZ01000001.1"/>
</dbReference>
<dbReference type="EMBL" id="UFWZ01000001">
    <property type="protein sequence ID" value="SUY45273.1"/>
    <property type="molecule type" value="Genomic_DNA"/>
</dbReference>
<evidence type="ECO:0000256" key="1">
    <source>
        <dbReference type="ARBA" id="ARBA00004651"/>
    </source>
</evidence>
<dbReference type="InterPro" id="IPR003838">
    <property type="entry name" value="ABC3_permease_C"/>
</dbReference>
<feature type="transmembrane region" description="Helical" evidence="7">
    <location>
        <begin position="301"/>
        <end position="326"/>
    </location>
</feature>
<organism evidence="10 11">
    <name type="scientific">Clostridium putrefaciens</name>
    <dbReference type="NCBI Taxonomy" id="99675"/>
    <lineage>
        <taxon>Bacteria</taxon>
        <taxon>Bacillati</taxon>
        <taxon>Bacillota</taxon>
        <taxon>Clostridia</taxon>
        <taxon>Eubacteriales</taxon>
        <taxon>Clostridiaceae</taxon>
        <taxon>Clostridium</taxon>
    </lineage>
</organism>
<accession>A0A381J4L8</accession>
<feature type="transmembrane region" description="Helical" evidence="7">
    <location>
        <begin position="16"/>
        <end position="34"/>
    </location>
</feature>
<evidence type="ECO:0000259" key="8">
    <source>
        <dbReference type="Pfam" id="PF02687"/>
    </source>
</evidence>
<keyword evidence="11" id="KW-1185">Reference proteome</keyword>
<evidence type="ECO:0000256" key="2">
    <source>
        <dbReference type="ARBA" id="ARBA00022475"/>
    </source>
</evidence>
<evidence type="ECO:0000256" key="6">
    <source>
        <dbReference type="ARBA" id="ARBA00038076"/>
    </source>
</evidence>